<keyword evidence="3" id="KW-1185">Reference proteome</keyword>
<protein>
    <recommendedName>
        <fullName evidence="1">Lysozyme inhibitor LprI-like N-terminal domain-containing protein</fullName>
    </recommendedName>
</protein>
<dbReference type="EMBL" id="LAPT01000074">
    <property type="protein sequence ID" value="PXF30534.1"/>
    <property type="molecule type" value="Genomic_DNA"/>
</dbReference>
<reference evidence="2 3" key="1">
    <citation type="submission" date="2015-03" db="EMBL/GenBank/DDBJ databases">
        <authorList>
            <person name="Krishnan R."/>
            <person name="Midha S."/>
            <person name="Patil P.B."/>
            <person name="Rameshkumar N."/>
        </authorList>
    </citation>
    <scope>NUCLEOTIDE SEQUENCE [LARGE SCALE GENOMIC DNA]</scope>
    <source>
        <strain evidence="2 3">L1E11</strain>
    </source>
</reference>
<name>A0ABX5LV76_9GAMM</name>
<dbReference type="Proteomes" id="UP000248090">
    <property type="component" value="Unassembled WGS sequence"/>
</dbReference>
<dbReference type="Gene3D" id="1.20.1270.180">
    <property type="match status" value="1"/>
</dbReference>
<comment type="caution">
    <text evidence="2">The sequence shown here is derived from an EMBL/GenBank/DDBJ whole genome shotgun (WGS) entry which is preliminary data.</text>
</comment>
<dbReference type="PANTHER" id="PTHR39176:SF1">
    <property type="entry name" value="PERIPLASMIC PROTEIN"/>
    <property type="match status" value="1"/>
</dbReference>
<dbReference type="PANTHER" id="PTHR39176">
    <property type="entry name" value="PERIPLASMIC PROTEIN-RELATED"/>
    <property type="match status" value="1"/>
</dbReference>
<gene>
    <name evidence="2" type="ORF">WH50_14925</name>
</gene>
<proteinExistence type="predicted"/>
<evidence type="ECO:0000259" key="1">
    <source>
        <dbReference type="Pfam" id="PF07007"/>
    </source>
</evidence>
<organism evidence="2 3">
    <name type="scientific">Pokkaliibacter plantistimulans</name>
    <dbReference type="NCBI Taxonomy" id="1635171"/>
    <lineage>
        <taxon>Bacteria</taxon>
        <taxon>Pseudomonadati</taxon>
        <taxon>Pseudomonadota</taxon>
        <taxon>Gammaproteobacteria</taxon>
        <taxon>Oceanospirillales</taxon>
        <taxon>Balneatrichaceae</taxon>
        <taxon>Pokkaliibacter</taxon>
    </lineage>
</organism>
<accession>A0ABX5LV76</accession>
<evidence type="ECO:0000313" key="3">
    <source>
        <dbReference type="Proteomes" id="UP000248090"/>
    </source>
</evidence>
<evidence type="ECO:0000313" key="2">
    <source>
        <dbReference type="EMBL" id="PXF30534.1"/>
    </source>
</evidence>
<feature type="domain" description="Lysozyme inhibitor LprI-like N-terminal" evidence="1">
    <location>
        <begin position="11"/>
        <end position="108"/>
    </location>
</feature>
<dbReference type="Pfam" id="PF07007">
    <property type="entry name" value="LprI"/>
    <property type="match status" value="1"/>
</dbReference>
<dbReference type="InterPro" id="IPR009739">
    <property type="entry name" value="LprI-like_N"/>
</dbReference>
<sequence length="125" mass="13870">MTLWAAGASASCSNAETTVEMNACAAQDYSTADGELNKVYQQVLKHYADDPVFIDKLKKAQRLWLAYRDAHLASIYPEANASEVYGSSNPMCQSQILARMTRQRTAELQAFLERPEGDVCGYIQP</sequence>